<keyword evidence="2" id="KW-1185">Reference proteome</keyword>
<evidence type="ECO:0000313" key="2">
    <source>
        <dbReference type="Proteomes" id="UP001215549"/>
    </source>
</evidence>
<dbReference type="SUPFAM" id="SSF103025">
    <property type="entry name" value="Folate-binding domain"/>
    <property type="match status" value="1"/>
</dbReference>
<organism evidence="1 2">
    <name type="scientific">Paracoccus saliphilus</name>
    <dbReference type="NCBI Taxonomy" id="405559"/>
    <lineage>
        <taxon>Bacteria</taxon>
        <taxon>Pseudomonadati</taxon>
        <taxon>Pseudomonadota</taxon>
        <taxon>Alphaproteobacteria</taxon>
        <taxon>Rhodobacterales</taxon>
        <taxon>Paracoccaceae</taxon>
        <taxon>Paracoccus</taxon>
    </lineage>
</organism>
<evidence type="ECO:0008006" key="3">
    <source>
        <dbReference type="Google" id="ProtNLM"/>
    </source>
</evidence>
<proteinExistence type="predicted"/>
<reference evidence="1 2" key="1">
    <citation type="submission" date="2021-01" db="EMBL/GenBank/DDBJ databases">
        <title>Biogeographic distribution of Paracoccus.</title>
        <authorList>
            <person name="Hollensteiner J."/>
            <person name="Leineberger J."/>
            <person name="Brinkhoff T."/>
            <person name="Daniel R."/>
        </authorList>
    </citation>
    <scope>NUCLEOTIDE SEQUENCE [LARGE SCALE GENOMIC DNA]</scope>
    <source>
        <strain evidence="1 2">DSM 18447</strain>
    </source>
</reference>
<accession>A0ABY7S4W9</accession>
<dbReference type="Gene3D" id="3.30.1360.120">
    <property type="entry name" value="Probable tRNA modification gtpase trme, domain 1"/>
    <property type="match status" value="1"/>
</dbReference>
<dbReference type="InterPro" id="IPR027266">
    <property type="entry name" value="TrmE/GcvT-like"/>
</dbReference>
<evidence type="ECO:0000313" key="1">
    <source>
        <dbReference type="EMBL" id="WCR02115.1"/>
    </source>
</evidence>
<protein>
    <recommendedName>
        <fullName evidence="3">Sarcosine oxidase subunit gamma</fullName>
    </recommendedName>
</protein>
<dbReference type="Proteomes" id="UP001215549">
    <property type="component" value="Chromosome"/>
</dbReference>
<sequence length="198" mass="21629">MDNVTLSPNTALRRFPSVPCSVESMTEIAGTRIIADLTHRPRTGLRGHGTPEWCRANELPFPAGINCVARAEGLRIARLGSTELLVLSESDAALPSAFADLPAGTYLAYREETWAWFRMTGPGTVEALAACTSEDLVHLRDAPDRVVQTRFAGLDAVLVLSGTEKAPVVDIFTDIASHRYLTNVFAERCPEFTLQWQG</sequence>
<name>A0ABY7S4W9_9RHOB</name>
<dbReference type="EMBL" id="CP067140">
    <property type="protein sequence ID" value="WCR02115.1"/>
    <property type="molecule type" value="Genomic_DNA"/>
</dbReference>
<gene>
    <name evidence="1" type="ORF">JHX88_14550</name>
</gene>